<gene>
    <name evidence="2" type="ORF">GO755_40750</name>
</gene>
<name>A0A7K1SS32_9BACT</name>
<keyword evidence="3" id="KW-1185">Reference proteome</keyword>
<dbReference type="EMBL" id="WPIN01000080">
    <property type="protein sequence ID" value="MVM36396.1"/>
    <property type="molecule type" value="Genomic_DNA"/>
</dbReference>
<reference evidence="2 3" key="1">
    <citation type="submission" date="2019-12" db="EMBL/GenBank/DDBJ databases">
        <title>Spirosoma sp. HMF4905 genome sequencing and assembly.</title>
        <authorList>
            <person name="Kang H."/>
            <person name="Cha I."/>
            <person name="Kim H."/>
            <person name="Joh K."/>
        </authorList>
    </citation>
    <scope>NUCLEOTIDE SEQUENCE [LARGE SCALE GENOMIC DNA]</scope>
    <source>
        <strain evidence="2 3">HMF4905</strain>
    </source>
</reference>
<accession>A0A7K1SS32</accession>
<proteinExistence type="predicted"/>
<evidence type="ECO:0000313" key="2">
    <source>
        <dbReference type="EMBL" id="MVM36396.1"/>
    </source>
</evidence>
<dbReference type="AlphaFoldDB" id="A0A7K1SS32"/>
<evidence type="ECO:0000313" key="3">
    <source>
        <dbReference type="Proteomes" id="UP000436006"/>
    </source>
</evidence>
<comment type="caution">
    <text evidence="2">The sequence shown here is derived from an EMBL/GenBank/DDBJ whole genome shotgun (WGS) entry which is preliminary data.</text>
</comment>
<sequence length="103" mass="11603">MTTDEKRQLLALVLKGDTDALRVYQAQRAVKDLDTRIVIDSRPVGGPIQEIDKAGIIREISMEEFDALPEQARSRIVTIIDTMDGHKRPAPDEDYSNPNELNN</sequence>
<dbReference type="Proteomes" id="UP000436006">
    <property type="component" value="Unassembled WGS sequence"/>
</dbReference>
<feature type="region of interest" description="Disordered" evidence="1">
    <location>
        <begin position="83"/>
        <end position="103"/>
    </location>
</feature>
<organism evidence="2 3">
    <name type="scientific">Spirosoma arboris</name>
    <dbReference type="NCBI Taxonomy" id="2682092"/>
    <lineage>
        <taxon>Bacteria</taxon>
        <taxon>Pseudomonadati</taxon>
        <taxon>Bacteroidota</taxon>
        <taxon>Cytophagia</taxon>
        <taxon>Cytophagales</taxon>
        <taxon>Cytophagaceae</taxon>
        <taxon>Spirosoma</taxon>
    </lineage>
</organism>
<dbReference type="RefSeq" id="WP_157591184.1">
    <property type="nucleotide sequence ID" value="NZ_WPIN01000080.1"/>
</dbReference>
<evidence type="ECO:0000256" key="1">
    <source>
        <dbReference type="SAM" id="MobiDB-lite"/>
    </source>
</evidence>
<protein>
    <submittedName>
        <fullName evidence="2">Uncharacterized protein</fullName>
    </submittedName>
</protein>